<evidence type="ECO:0000313" key="2">
    <source>
        <dbReference type="Proteomes" id="UP000230423"/>
    </source>
</evidence>
<protein>
    <submittedName>
        <fullName evidence="1">Uncharacterized protein</fullName>
    </submittedName>
</protein>
<reference evidence="1 2" key="1">
    <citation type="submission" date="2015-09" db="EMBL/GenBank/DDBJ databases">
        <title>Draft genome of the parasitic nematode Teladorsagia circumcincta isolate WARC Sus (inbred).</title>
        <authorList>
            <person name="Mitreva M."/>
        </authorList>
    </citation>
    <scope>NUCLEOTIDE SEQUENCE [LARGE SCALE GENOMIC DNA]</scope>
    <source>
        <strain evidence="1 2">S</strain>
    </source>
</reference>
<organism evidence="1 2">
    <name type="scientific">Teladorsagia circumcincta</name>
    <name type="common">Brown stomach worm</name>
    <name type="synonym">Ostertagia circumcincta</name>
    <dbReference type="NCBI Taxonomy" id="45464"/>
    <lineage>
        <taxon>Eukaryota</taxon>
        <taxon>Metazoa</taxon>
        <taxon>Ecdysozoa</taxon>
        <taxon>Nematoda</taxon>
        <taxon>Chromadorea</taxon>
        <taxon>Rhabditida</taxon>
        <taxon>Rhabditina</taxon>
        <taxon>Rhabditomorpha</taxon>
        <taxon>Strongyloidea</taxon>
        <taxon>Trichostrongylidae</taxon>
        <taxon>Teladorsagia</taxon>
    </lineage>
</organism>
<proteinExistence type="predicted"/>
<gene>
    <name evidence="1" type="ORF">TELCIR_12106</name>
</gene>
<dbReference type="AlphaFoldDB" id="A0A2G9U7G3"/>
<dbReference type="Proteomes" id="UP000230423">
    <property type="component" value="Unassembled WGS sequence"/>
</dbReference>
<accession>A0A2G9U7G3</accession>
<name>A0A2G9U7G3_TELCI</name>
<evidence type="ECO:0000313" key="1">
    <source>
        <dbReference type="EMBL" id="PIO66191.1"/>
    </source>
</evidence>
<sequence>MPQLDASKERIVSDDDEGVSLCLLLSHLQRSKGELNCRILLTSAADKQKVVAIRDVVLGHVLITRIEMIK</sequence>
<keyword evidence="2" id="KW-1185">Reference proteome</keyword>
<dbReference type="OrthoDB" id="412369at2759"/>
<dbReference type="EMBL" id="KZ348432">
    <property type="protein sequence ID" value="PIO66191.1"/>
    <property type="molecule type" value="Genomic_DNA"/>
</dbReference>